<dbReference type="InterPro" id="IPR051049">
    <property type="entry name" value="Dienelactone_hydrolase-like"/>
</dbReference>
<keyword evidence="4" id="KW-1185">Reference proteome</keyword>
<feature type="domain" description="Dienelactone hydrolase" evidence="1">
    <location>
        <begin position="74"/>
        <end position="283"/>
    </location>
</feature>
<dbReference type="InterPro" id="IPR002925">
    <property type="entry name" value="Dienelactn_hydro"/>
</dbReference>
<proteinExistence type="predicted"/>
<name>A0ABX2T578_9PROT</name>
<comment type="caution">
    <text evidence="3">The sequence shown here is derived from an EMBL/GenBank/DDBJ whole genome shotgun (WGS) entry which is preliminary data.</text>
</comment>
<protein>
    <submittedName>
        <fullName evidence="3">Dienelactone hydrolase family protein</fullName>
    </submittedName>
</protein>
<dbReference type="PANTHER" id="PTHR46623">
    <property type="entry name" value="CARBOXYMETHYLENEBUTENOLIDASE-RELATED"/>
    <property type="match status" value="1"/>
</dbReference>
<dbReference type="Pfam" id="PF23678">
    <property type="entry name" value="YqhI"/>
    <property type="match status" value="1"/>
</dbReference>
<feature type="domain" description="YqhI" evidence="2">
    <location>
        <begin position="2"/>
        <end position="25"/>
    </location>
</feature>
<reference evidence="3 4" key="1">
    <citation type="submission" date="2020-05" db="EMBL/GenBank/DDBJ databases">
        <title>Azospirillum oleiclasticum sp. nov, a nitrogen-fixing and heavy crude oil-emulsifying bacterium isolated from the crude oil of Yumen Oilfield.</title>
        <authorList>
            <person name="Wu D."/>
            <person name="Cai M."/>
            <person name="Zhang X."/>
        </authorList>
    </citation>
    <scope>NUCLEOTIDE SEQUENCE [LARGE SCALE GENOMIC DNA]</scope>
    <source>
        <strain evidence="3 4">ROY-1-1-2</strain>
    </source>
</reference>
<keyword evidence="3" id="KW-0378">Hydrolase</keyword>
<accession>A0ABX2T578</accession>
<gene>
    <name evidence="3" type="ORF">HND93_06595</name>
</gene>
<evidence type="ECO:0000313" key="4">
    <source>
        <dbReference type="Proteomes" id="UP000584642"/>
    </source>
</evidence>
<dbReference type="Gene3D" id="3.40.50.1820">
    <property type="entry name" value="alpha/beta hydrolase"/>
    <property type="match status" value="1"/>
</dbReference>
<dbReference type="RefSeq" id="WP_180281120.1">
    <property type="nucleotide sequence ID" value="NZ_JABFDB010000002.1"/>
</dbReference>
<dbReference type="InterPro" id="IPR057802">
    <property type="entry name" value="YqhI_dom"/>
</dbReference>
<dbReference type="EMBL" id="JABFDB010000002">
    <property type="protein sequence ID" value="NYZ19374.1"/>
    <property type="molecule type" value="Genomic_DNA"/>
</dbReference>
<evidence type="ECO:0000259" key="1">
    <source>
        <dbReference type="Pfam" id="PF01738"/>
    </source>
</evidence>
<dbReference type="Proteomes" id="UP000584642">
    <property type="component" value="Unassembled WGS sequence"/>
</dbReference>
<dbReference type="PANTHER" id="PTHR46623:SF6">
    <property type="entry name" value="ALPHA_BETA-HYDROLASES SUPERFAMILY PROTEIN"/>
    <property type="match status" value="1"/>
</dbReference>
<evidence type="ECO:0000259" key="2">
    <source>
        <dbReference type="Pfam" id="PF23678"/>
    </source>
</evidence>
<dbReference type="GO" id="GO:0016787">
    <property type="term" value="F:hydrolase activity"/>
    <property type="evidence" value="ECO:0007669"/>
    <property type="project" value="UniProtKB-KW"/>
</dbReference>
<evidence type="ECO:0000313" key="3">
    <source>
        <dbReference type="EMBL" id="NYZ19374.1"/>
    </source>
</evidence>
<dbReference type="SUPFAM" id="SSF53474">
    <property type="entry name" value="alpha/beta-Hydrolases"/>
    <property type="match status" value="1"/>
</dbReference>
<sequence length="287" mass="30830">MDQRIIDLYDEYTHAPLERRVFLERLTAMLGGAALVPAVLGALEPNPAAAAAVAADDSRLDARWEEYQGGTGPVRGYLVRPKQSEAVLPGVIVIHENRGLNPHIQDVARRLALEGFVVLAPDLLSPLGGTPEDADRARSMIGQLESSKVVLDLVGAMSFLMARDRTNGKVGAVGFCWGGGMVNQLAVKSPDLGAGVVYYGRSPDPAMAGIIKAPLLLHYAGLDQGINQGVPAYEEALKTAGVRYEKHMYEGVNHAFNNDTSAERYNEPAARLAWDRTVKFLKASLGG</sequence>
<dbReference type="InterPro" id="IPR029058">
    <property type="entry name" value="AB_hydrolase_fold"/>
</dbReference>
<dbReference type="Pfam" id="PF01738">
    <property type="entry name" value="DLH"/>
    <property type="match status" value="1"/>
</dbReference>
<organism evidence="3 4">
    <name type="scientific">Azospirillum oleiclasticum</name>
    <dbReference type="NCBI Taxonomy" id="2735135"/>
    <lineage>
        <taxon>Bacteria</taxon>
        <taxon>Pseudomonadati</taxon>
        <taxon>Pseudomonadota</taxon>
        <taxon>Alphaproteobacteria</taxon>
        <taxon>Rhodospirillales</taxon>
        <taxon>Azospirillaceae</taxon>
        <taxon>Azospirillum</taxon>
    </lineage>
</organism>